<protein>
    <submittedName>
        <fullName evidence="1">Uncharacterized protein</fullName>
    </submittedName>
</protein>
<organism evidence="1 2">
    <name type="scientific">Burkholderia pseudomallei 1710a</name>
    <dbReference type="NCBI Taxonomy" id="320371"/>
    <lineage>
        <taxon>Bacteria</taxon>
        <taxon>Pseudomonadati</taxon>
        <taxon>Pseudomonadota</taxon>
        <taxon>Betaproteobacteria</taxon>
        <taxon>Burkholderiales</taxon>
        <taxon>Burkholderiaceae</taxon>
        <taxon>Burkholderia</taxon>
        <taxon>pseudomallei group</taxon>
    </lineage>
</organism>
<evidence type="ECO:0000313" key="2">
    <source>
        <dbReference type="Proteomes" id="UP000001812"/>
    </source>
</evidence>
<reference evidence="2" key="1">
    <citation type="submission" date="2007-08" db="EMBL/GenBank/DDBJ databases">
        <title>Annotation of Burkholderia pseudomallei 1710a.</title>
        <authorList>
            <person name="Harkins D.M."/>
            <person name="DeShazer D."/>
            <person name="Woods D.E."/>
            <person name="Brinkac L.M."/>
            <person name="Brown K.A."/>
            <person name="Hung G.C."/>
            <person name="Tuanyok A."/>
            <person name="Zhang B."/>
            <person name="Nierman W.C."/>
        </authorList>
    </citation>
    <scope>NUCLEOTIDE SEQUENCE [LARGE SCALE GENOMIC DNA]</scope>
    <source>
        <strain evidence="2">1710a</strain>
    </source>
</reference>
<dbReference type="EMBL" id="CM000832">
    <property type="protein sequence ID" value="EET09081.1"/>
    <property type="molecule type" value="Genomic_DNA"/>
</dbReference>
<dbReference type="Proteomes" id="UP000001812">
    <property type="component" value="Chromosome I"/>
</dbReference>
<evidence type="ECO:0000313" key="1">
    <source>
        <dbReference type="EMBL" id="EET09081.1"/>
    </source>
</evidence>
<sequence>MLDRLLQLRLDRFARFDFPAYSNEIREYGRQAPIVREIHRPAVSWVKMAKRSIS</sequence>
<gene>
    <name evidence="1" type="ORF">BURPS1710A_4181</name>
</gene>
<proteinExistence type="predicted"/>
<reference evidence="1 2" key="2">
    <citation type="submission" date="2009-05" db="EMBL/GenBank/DDBJ databases">
        <authorList>
            <person name="Harkins D.M."/>
            <person name="DeShazer D."/>
            <person name="Woods D.E."/>
            <person name="Brinkac L.M."/>
            <person name="Brown K.A."/>
            <person name="Hung G.C."/>
            <person name="Tuanyok A."/>
            <person name="Zhang B."/>
            <person name="Nierman W.C."/>
        </authorList>
    </citation>
    <scope>NUCLEOTIDE SEQUENCE [LARGE SCALE GENOMIC DNA]</scope>
    <source>
        <strain evidence="1 2">1710a</strain>
    </source>
</reference>
<name>A0A0E1W9Q2_BURPE</name>
<accession>A0A0E1W9Q2</accession>
<dbReference type="HOGENOM" id="CLU_3041232_0_0_4"/>
<dbReference type="AlphaFoldDB" id="A0A0E1W9Q2"/>